<feature type="domain" description="Bacterial bifunctional deaminase-reductase C-terminal" evidence="1">
    <location>
        <begin position="3"/>
        <end position="172"/>
    </location>
</feature>
<dbReference type="Pfam" id="PF01872">
    <property type="entry name" value="RibD_C"/>
    <property type="match status" value="1"/>
</dbReference>
<evidence type="ECO:0000259" key="1">
    <source>
        <dbReference type="Pfam" id="PF01872"/>
    </source>
</evidence>
<dbReference type="InterPro" id="IPR002734">
    <property type="entry name" value="RibDG_C"/>
</dbReference>
<sequence>MSRTVNAHLFASINGVVEDPNLWQFDAFGAEEGALMNSGIADVTDIVIGAELWRQWSGYWPDQNDDFGAFINPVRKHVIATTLADRAADGGLGWNSTLVTGNPIEYVTALKSNGETGRISVVGGITTTRSLFVGGVIDALTLTVHPVAAGAGRRLFDESVPTTRLQLLEHQITPMGNAVLTYGLRAAA</sequence>
<name>A0AAU8DM28_9ACTN</name>
<dbReference type="EMBL" id="CP159218">
    <property type="protein sequence ID" value="XCG62373.1"/>
    <property type="molecule type" value="Genomic_DNA"/>
</dbReference>
<dbReference type="RefSeq" id="WP_353647988.1">
    <property type="nucleotide sequence ID" value="NZ_CP159218.1"/>
</dbReference>
<gene>
    <name evidence="2" type="ORF">ABLG96_14050</name>
</gene>
<dbReference type="InterPro" id="IPR024072">
    <property type="entry name" value="DHFR-like_dom_sf"/>
</dbReference>
<dbReference type="SUPFAM" id="SSF53597">
    <property type="entry name" value="Dihydrofolate reductase-like"/>
    <property type="match status" value="1"/>
</dbReference>
<dbReference type="GO" id="GO:0009231">
    <property type="term" value="P:riboflavin biosynthetic process"/>
    <property type="evidence" value="ECO:0007669"/>
    <property type="project" value="InterPro"/>
</dbReference>
<dbReference type="AlphaFoldDB" id="A0AAU8DM28"/>
<organism evidence="2">
    <name type="scientific">Nakamurella sp. A5-74</name>
    <dbReference type="NCBI Taxonomy" id="3158264"/>
    <lineage>
        <taxon>Bacteria</taxon>
        <taxon>Bacillati</taxon>
        <taxon>Actinomycetota</taxon>
        <taxon>Actinomycetes</taxon>
        <taxon>Nakamurellales</taxon>
        <taxon>Nakamurellaceae</taxon>
        <taxon>Nakamurella</taxon>
    </lineage>
</organism>
<evidence type="ECO:0000313" key="2">
    <source>
        <dbReference type="EMBL" id="XCG62373.1"/>
    </source>
</evidence>
<proteinExistence type="predicted"/>
<protein>
    <submittedName>
        <fullName evidence="2">Dihydrofolate reductase family protein</fullName>
    </submittedName>
</protein>
<reference evidence="2" key="1">
    <citation type="submission" date="2024-05" db="EMBL/GenBank/DDBJ databases">
        <authorList>
            <person name="Cai S.Y."/>
            <person name="Jin L.M."/>
            <person name="Li H.R."/>
        </authorList>
    </citation>
    <scope>NUCLEOTIDE SEQUENCE</scope>
    <source>
        <strain evidence="2">A5-74</strain>
    </source>
</reference>
<dbReference type="Gene3D" id="3.40.430.10">
    <property type="entry name" value="Dihydrofolate Reductase, subunit A"/>
    <property type="match status" value="1"/>
</dbReference>
<accession>A0AAU8DM28</accession>
<dbReference type="GO" id="GO:0008703">
    <property type="term" value="F:5-amino-6-(5-phosphoribosylamino)uracil reductase activity"/>
    <property type="evidence" value="ECO:0007669"/>
    <property type="project" value="InterPro"/>
</dbReference>